<gene>
    <name evidence="8" type="ORF">HMPREF0179_00497</name>
</gene>
<dbReference type="GO" id="GO:0009061">
    <property type="term" value="P:anaerobic respiration"/>
    <property type="evidence" value="ECO:0007669"/>
    <property type="project" value="TreeGrafter"/>
</dbReference>
<dbReference type="GO" id="GO:0036397">
    <property type="term" value="F:formate dehydrogenase (quinone) activity"/>
    <property type="evidence" value="ECO:0007669"/>
    <property type="project" value="TreeGrafter"/>
</dbReference>
<keyword evidence="4 6" id="KW-1133">Transmembrane helix</keyword>
<feature type="domain" description="Cytochrome b561 bacterial/Ni-hydrogenase" evidence="7">
    <location>
        <begin position="4"/>
        <end position="213"/>
    </location>
</feature>
<organism evidence="8 9">
    <name type="scientific">Bilophila wadsworthia (strain 3_1_6)</name>
    <dbReference type="NCBI Taxonomy" id="563192"/>
    <lineage>
        <taxon>Bacteria</taxon>
        <taxon>Pseudomonadati</taxon>
        <taxon>Thermodesulfobacteriota</taxon>
        <taxon>Desulfovibrionia</taxon>
        <taxon>Desulfovibrionales</taxon>
        <taxon>Desulfovibrionaceae</taxon>
        <taxon>Bilophila</taxon>
    </lineage>
</organism>
<dbReference type="STRING" id="563192.HMPREF0179_00497"/>
<evidence type="ECO:0000259" key="7">
    <source>
        <dbReference type="Pfam" id="PF01292"/>
    </source>
</evidence>
<keyword evidence="9" id="KW-1185">Reference proteome</keyword>
<keyword evidence="2" id="KW-1003">Cell membrane</keyword>
<keyword evidence="5 6" id="KW-0472">Membrane</keyword>
<dbReference type="GeneID" id="78086731"/>
<accession>E5Y2Q4</accession>
<dbReference type="Proteomes" id="UP000006034">
    <property type="component" value="Unassembled WGS sequence"/>
</dbReference>
<evidence type="ECO:0000256" key="6">
    <source>
        <dbReference type="SAM" id="Phobius"/>
    </source>
</evidence>
<dbReference type="RefSeq" id="WP_005024687.1">
    <property type="nucleotide sequence ID" value="NZ_KE150239.1"/>
</dbReference>
<reference evidence="8 9" key="2">
    <citation type="submission" date="2013-04" db="EMBL/GenBank/DDBJ databases">
        <title>The Genome Sequence of Bilophila wadsworthia 3_1_6.</title>
        <authorList>
            <consortium name="The Broad Institute Genomics Platform"/>
            <person name="Earl A."/>
            <person name="Ward D."/>
            <person name="Feldgarden M."/>
            <person name="Gevers D."/>
            <person name="Sibley C."/>
            <person name="Strauss J."/>
            <person name="Allen-Vercoe E."/>
            <person name="Walker B."/>
            <person name="Young S."/>
            <person name="Zeng Q."/>
            <person name="Gargeya S."/>
            <person name="Fitzgerald M."/>
            <person name="Haas B."/>
            <person name="Abouelleil A."/>
            <person name="Allen A.W."/>
            <person name="Alvarado L."/>
            <person name="Arachchi H.M."/>
            <person name="Berlin A.M."/>
            <person name="Chapman S.B."/>
            <person name="Gainer-Dewar J."/>
            <person name="Goldberg J."/>
            <person name="Griggs A."/>
            <person name="Gujja S."/>
            <person name="Hansen M."/>
            <person name="Howarth C."/>
            <person name="Imamovic A."/>
            <person name="Ireland A."/>
            <person name="Larimer J."/>
            <person name="McCowan C."/>
            <person name="Murphy C."/>
            <person name="Pearson M."/>
            <person name="Poon T.W."/>
            <person name="Priest M."/>
            <person name="Roberts A."/>
            <person name="Saif S."/>
            <person name="Shea T."/>
            <person name="Sisk P."/>
            <person name="Sykes S."/>
            <person name="Wortman J."/>
            <person name="Nusbaum C."/>
            <person name="Birren B."/>
        </authorList>
    </citation>
    <scope>NUCLEOTIDE SEQUENCE [LARGE SCALE GENOMIC DNA]</scope>
    <source>
        <strain evidence="8 9">3_1_6</strain>
    </source>
</reference>
<protein>
    <submittedName>
        <fullName evidence="8">Formate dehydrogenase, gamma subunit</fullName>
    </submittedName>
</protein>
<proteinExistence type="predicted"/>
<dbReference type="InterPro" id="IPR011577">
    <property type="entry name" value="Cyt_b561_bac/Ni-Hgenase"/>
</dbReference>
<evidence type="ECO:0000256" key="3">
    <source>
        <dbReference type="ARBA" id="ARBA00022692"/>
    </source>
</evidence>
<dbReference type="PANTHER" id="PTHR30074">
    <property type="entry name" value="FORMATE DEHYDROGENASE, NITRATE-INDUCIBLE, CYTOCHROME B556 FDN SUBUNIT"/>
    <property type="match status" value="1"/>
</dbReference>
<name>E5Y2Q4_BILW3</name>
<evidence type="ECO:0000313" key="8">
    <source>
        <dbReference type="EMBL" id="EFV45723.1"/>
    </source>
</evidence>
<feature type="transmembrane region" description="Helical" evidence="6">
    <location>
        <begin position="12"/>
        <end position="31"/>
    </location>
</feature>
<dbReference type="GO" id="GO:0022904">
    <property type="term" value="P:respiratory electron transport chain"/>
    <property type="evidence" value="ECO:0007669"/>
    <property type="project" value="InterPro"/>
</dbReference>
<evidence type="ECO:0000256" key="2">
    <source>
        <dbReference type="ARBA" id="ARBA00022475"/>
    </source>
</evidence>
<dbReference type="OrthoDB" id="9790598at2"/>
<dbReference type="Pfam" id="PF01292">
    <property type="entry name" value="Ni_hydr_CYTB"/>
    <property type="match status" value="1"/>
</dbReference>
<feature type="transmembrane region" description="Helical" evidence="6">
    <location>
        <begin position="176"/>
        <end position="200"/>
    </location>
</feature>
<dbReference type="PANTHER" id="PTHR30074:SF6">
    <property type="entry name" value="FORMATE DEHYDROGENASE GAMMA SUBUNIT"/>
    <property type="match status" value="1"/>
</dbReference>
<evidence type="ECO:0000313" key="9">
    <source>
        <dbReference type="Proteomes" id="UP000006034"/>
    </source>
</evidence>
<dbReference type="SUPFAM" id="SSF81342">
    <property type="entry name" value="Transmembrane di-heme cytochromes"/>
    <property type="match status" value="1"/>
</dbReference>
<dbReference type="AlphaFoldDB" id="E5Y2Q4"/>
<evidence type="ECO:0000256" key="5">
    <source>
        <dbReference type="ARBA" id="ARBA00023136"/>
    </source>
</evidence>
<feature type="transmembrane region" description="Helical" evidence="6">
    <location>
        <begin position="137"/>
        <end position="164"/>
    </location>
</feature>
<dbReference type="InterPro" id="IPR051817">
    <property type="entry name" value="FDH_cytochrome_b556_subunit"/>
</dbReference>
<reference evidence="8 9" key="1">
    <citation type="submission" date="2010-10" db="EMBL/GenBank/DDBJ databases">
        <authorList>
            <consortium name="The Broad Institute Genome Sequencing Platform"/>
            <person name="Ward D."/>
            <person name="Earl A."/>
            <person name="Feldgarden M."/>
            <person name="Young S.K."/>
            <person name="Gargeya S."/>
            <person name="Zeng Q."/>
            <person name="Alvarado L."/>
            <person name="Berlin A."/>
            <person name="Bochicchio J."/>
            <person name="Chapman S.B."/>
            <person name="Chen Z."/>
            <person name="Freedman E."/>
            <person name="Gellesch M."/>
            <person name="Goldberg J."/>
            <person name="Griggs A."/>
            <person name="Gujja S."/>
            <person name="Heilman E."/>
            <person name="Heiman D."/>
            <person name="Howarth C."/>
            <person name="Mehta T."/>
            <person name="Neiman D."/>
            <person name="Pearson M."/>
            <person name="Roberts A."/>
            <person name="Saif S."/>
            <person name="Shea T."/>
            <person name="Shenoy N."/>
            <person name="Sisk P."/>
            <person name="Stolte C."/>
            <person name="Sykes S."/>
            <person name="White J."/>
            <person name="Yandava C."/>
            <person name="Allen-Vercoe E."/>
            <person name="Sibley C."/>
            <person name="Ambrose C.E."/>
            <person name="Strauss J."/>
            <person name="Daigneault M."/>
            <person name="Haas B."/>
            <person name="Nusbaum C."/>
            <person name="Birren B."/>
        </authorList>
    </citation>
    <scope>NUCLEOTIDE SEQUENCE [LARGE SCALE GENOMIC DNA]</scope>
    <source>
        <strain evidence="8 9">3_1_6</strain>
    </source>
</reference>
<dbReference type="Gene3D" id="1.20.950.20">
    <property type="entry name" value="Transmembrane di-heme cytochromes, Chain C"/>
    <property type="match status" value="1"/>
</dbReference>
<dbReference type="GO" id="GO:0009055">
    <property type="term" value="F:electron transfer activity"/>
    <property type="evidence" value="ECO:0007669"/>
    <property type="project" value="InterPro"/>
</dbReference>
<dbReference type="HOGENOM" id="CLU_091368_1_0_7"/>
<keyword evidence="3 6" id="KW-0812">Transmembrane</keyword>
<comment type="caution">
    <text evidence="8">The sequence shown here is derived from an EMBL/GenBank/DDBJ whole genome shotgun (WGS) entry which is preliminary data.</text>
</comment>
<evidence type="ECO:0000256" key="1">
    <source>
        <dbReference type="ARBA" id="ARBA00004651"/>
    </source>
</evidence>
<evidence type="ECO:0000256" key="4">
    <source>
        <dbReference type="ARBA" id="ARBA00022989"/>
    </source>
</evidence>
<dbReference type="EMBL" id="ADCP02000002">
    <property type="protein sequence ID" value="EFV45723.1"/>
    <property type="molecule type" value="Genomic_DNA"/>
</dbReference>
<comment type="subcellular location">
    <subcellularLocation>
        <location evidence="1">Cell membrane</location>
        <topology evidence="1">Multi-pass membrane protein</topology>
    </subcellularLocation>
</comment>
<feature type="transmembrane region" description="Helical" evidence="6">
    <location>
        <begin position="51"/>
        <end position="77"/>
    </location>
</feature>
<dbReference type="eggNOG" id="COG2864">
    <property type="taxonomic scope" value="Bacteria"/>
</dbReference>
<dbReference type="InterPro" id="IPR016174">
    <property type="entry name" value="Di-haem_cyt_TM"/>
</dbReference>
<sequence length="246" mass="27066">MIRRHSLSAVCMHWFNAFCWIALLFTGFALLSNPAMQPVGMWWADLWTGVFGAYGLLVFHLLIGSAWLAVYFLYIIFGLRHDVVPFLKEVFSLSPASDMIWCVRKGMRLVLGEKAMRSMGLDSALPPQGFYNAGQKLAAVAAVLCSVGLALSGLFLAALALHLVAPGSEDAAQWALFIHLLCAGVMAVVLPIHIYMAAFAPGEGPALRSMFSGFIPVTFIRHHNPLWYEQLVRKGVIRPETTNTLS</sequence>
<dbReference type="GO" id="GO:0015944">
    <property type="term" value="P:formate oxidation"/>
    <property type="evidence" value="ECO:0007669"/>
    <property type="project" value="TreeGrafter"/>
</dbReference>
<dbReference type="GO" id="GO:0005886">
    <property type="term" value="C:plasma membrane"/>
    <property type="evidence" value="ECO:0007669"/>
    <property type="project" value="UniProtKB-SubCell"/>
</dbReference>
<dbReference type="GO" id="GO:0009326">
    <property type="term" value="C:formate dehydrogenase complex"/>
    <property type="evidence" value="ECO:0007669"/>
    <property type="project" value="TreeGrafter"/>
</dbReference>